<evidence type="ECO:0000313" key="2">
    <source>
        <dbReference type="EMBL" id="TWU30367.1"/>
    </source>
</evidence>
<gene>
    <name evidence="2" type="ORF">Pla144_11530</name>
</gene>
<protein>
    <submittedName>
        <fullName evidence="2">Uncharacterized protein</fullName>
    </submittedName>
</protein>
<dbReference type="EMBL" id="SJPS01000001">
    <property type="protein sequence ID" value="TWU30367.1"/>
    <property type="molecule type" value="Genomic_DNA"/>
</dbReference>
<sequence length="129" mass="14689" precursor="true">MATRIIAVGTLVCLVGVLFESATASAEVEGRFKRHISYQDKNDLFYNFYEGPQPSGTAAQMYVSPLPVPAHVGHTYTTYQPLMPHEMMYHHSRSHYAHTPGAGWSRAKIRYHSFGLRIQDICHTWSNKY</sequence>
<proteinExistence type="predicted"/>
<keyword evidence="3" id="KW-1185">Reference proteome</keyword>
<keyword evidence="1" id="KW-0732">Signal</keyword>
<dbReference type="OrthoDB" id="282809at2"/>
<feature type="chain" id="PRO_5022687805" evidence="1">
    <location>
        <begin position="27"/>
        <end position="129"/>
    </location>
</feature>
<evidence type="ECO:0000256" key="1">
    <source>
        <dbReference type="SAM" id="SignalP"/>
    </source>
</evidence>
<dbReference type="RefSeq" id="WP_146448543.1">
    <property type="nucleotide sequence ID" value="NZ_SJPS01000001.1"/>
</dbReference>
<evidence type="ECO:0000313" key="3">
    <source>
        <dbReference type="Proteomes" id="UP000318437"/>
    </source>
</evidence>
<comment type="caution">
    <text evidence="2">The sequence shown here is derived from an EMBL/GenBank/DDBJ whole genome shotgun (WGS) entry which is preliminary data.</text>
</comment>
<name>A0A5C6D3X5_9BACT</name>
<organism evidence="2 3">
    <name type="scientific">Bythopirellula polymerisocia</name>
    <dbReference type="NCBI Taxonomy" id="2528003"/>
    <lineage>
        <taxon>Bacteria</taxon>
        <taxon>Pseudomonadati</taxon>
        <taxon>Planctomycetota</taxon>
        <taxon>Planctomycetia</taxon>
        <taxon>Pirellulales</taxon>
        <taxon>Lacipirellulaceae</taxon>
        <taxon>Bythopirellula</taxon>
    </lineage>
</organism>
<reference evidence="2 3" key="1">
    <citation type="submission" date="2019-02" db="EMBL/GenBank/DDBJ databases">
        <title>Deep-cultivation of Planctomycetes and their phenomic and genomic characterization uncovers novel biology.</title>
        <authorList>
            <person name="Wiegand S."/>
            <person name="Jogler M."/>
            <person name="Boedeker C."/>
            <person name="Pinto D."/>
            <person name="Vollmers J."/>
            <person name="Rivas-Marin E."/>
            <person name="Kohn T."/>
            <person name="Peeters S.H."/>
            <person name="Heuer A."/>
            <person name="Rast P."/>
            <person name="Oberbeckmann S."/>
            <person name="Bunk B."/>
            <person name="Jeske O."/>
            <person name="Meyerdierks A."/>
            <person name="Storesund J.E."/>
            <person name="Kallscheuer N."/>
            <person name="Luecker S."/>
            <person name="Lage O.M."/>
            <person name="Pohl T."/>
            <person name="Merkel B.J."/>
            <person name="Hornburger P."/>
            <person name="Mueller R.-W."/>
            <person name="Bruemmer F."/>
            <person name="Labrenz M."/>
            <person name="Spormann A.M."/>
            <person name="Op Den Camp H."/>
            <person name="Overmann J."/>
            <person name="Amann R."/>
            <person name="Jetten M.S.M."/>
            <person name="Mascher T."/>
            <person name="Medema M.H."/>
            <person name="Devos D.P."/>
            <person name="Kaster A.-K."/>
            <person name="Ovreas L."/>
            <person name="Rohde M."/>
            <person name="Galperin M.Y."/>
            <person name="Jogler C."/>
        </authorList>
    </citation>
    <scope>NUCLEOTIDE SEQUENCE [LARGE SCALE GENOMIC DNA]</scope>
    <source>
        <strain evidence="2 3">Pla144</strain>
    </source>
</reference>
<dbReference type="AlphaFoldDB" id="A0A5C6D3X5"/>
<feature type="signal peptide" evidence="1">
    <location>
        <begin position="1"/>
        <end position="26"/>
    </location>
</feature>
<dbReference type="Proteomes" id="UP000318437">
    <property type="component" value="Unassembled WGS sequence"/>
</dbReference>
<accession>A0A5C6D3X5</accession>